<proteinExistence type="predicted"/>
<name>A0A7M3MB88_9BACT</name>
<reference evidence="2 3" key="1">
    <citation type="submission" date="2018-06" db="EMBL/GenBank/DDBJ databases">
        <title>Complete genome of Desulfovibrio indonesiensis P37SLT.</title>
        <authorList>
            <person name="Crispim J.S."/>
            <person name="Vidigal P.M.P."/>
            <person name="Silva L.C.F."/>
            <person name="Laguardia C.N."/>
            <person name="Araujo L.C."/>
            <person name="Dias R.S."/>
            <person name="Sousa M.P."/>
            <person name="Paula S.O."/>
            <person name="Silva C."/>
        </authorList>
    </citation>
    <scope>NUCLEOTIDE SEQUENCE [LARGE SCALE GENOMIC DNA]</scope>
    <source>
        <strain evidence="2 3">P37SLT</strain>
    </source>
</reference>
<evidence type="ECO:0000313" key="3">
    <source>
        <dbReference type="Proteomes" id="UP000448292"/>
    </source>
</evidence>
<comment type="caution">
    <text evidence="2">The sequence shown here is derived from an EMBL/GenBank/DDBJ whole genome shotgun (WGS) entry which is preliminary data.</text>
</comment>
<evidence type="ECO:0000256" key="1">
    <source>
        <dbReference type="SAM" id="MobiDB-lite"/>
    </source>
</evidence>
<dbReference type="Proteomes" id="UP000448292">
    <property type="component" value="Unassembled WGS sequence"/>
</dbReference>
<protein>
    <recommendedName>
        <fullName evidence="4">Motility protein</fullName>
    </recommendedName>
</protein>
<sequence length="63" mass="6351">MAGLANALESQKMALEVVQRPMAQGQEASAAAELRANGPQKPSAPLATGHAVAGIGKNIDITV</sequence>
<evidence type="ECO:0008006" key="4">
    <source>
        <dbReference type="Google" id="ProtNLM"/>
    </source>
</evidence>
<organism evidence="2 3">
    <name type="scientific">Oceanidesulfovibrio indonesiensis</name>
    <dbReference type="NCBI Taxonomy" id="54767"/>
    <lineage>
        <taxon>Bacteria</taxon>
        <taxon>Pseudomonadati</taxon>
        <taxon>Thermodesulfobacteriota</taxon>
        <taxon>Desulfovibrionia</taxon>
        <taxon>Desulfovibrionales</taxon>
        <taxon>Desulfovibrionaceae</taxon>
        <taxon>Oceanidesulfovibrio</taxon>
    </lineage>
</organism>
<evidence type="ECO:0000313" key="2">
    <source>
        <dbReference type="EMBL" id="TVM15379.1"/>
    </source>
</evidence>
<feature type="region of interest" description="Disordered" evidence="1">
    <location>
        <begin position="28"/>
        <end position="48"/>
    </location>
</feature>
<dbReference type="EMBL" id="QMIE01000017">
    <property type="protein sequence ID" value="TVM15379.1"/>
    <property type="molecule type" value="Genomic_DNA"/>
</dbReference>
<keyword evidence="3" id="KW-1185">Reference proteome</keyword>
<accession>A0A7M3MB88</accession>
<dbReference type="AlphaFoldDB" id="A0A7M3MB88"/>
<gene>
    <name evidence="2" type="ORF">DPQ33_15565</name>
</gene>